<dbReference type="InterPro" id="IPR023996">
    <property type="entry name" value="TonB-dep_OMP_SusC/RagA"/>
</dbReference>
<dbReference type="InterPro" id="IPR012910">
    <property type="entry name" value="Plug_dom"/>
</dbReference>
<dbReference type="Gene3D" id="2.170.130.10">
    <property type="entry name" value="TonB-dependent receptor, plug domain"/>
    <property type="match status" value="1"/>
</dbReference>
<dbReference type="Pfam" id="PF07715">
    <property type="entry name" value="Plug"/>
    <property type="match status" value="1"/>
</dbReference>
<gene>
    <name evidence="10" type="ORF">GGR14_002270</name>
</gene>
<evidence type="ECO:0000256" key="8">
    <source>
        <dbReference type="SAM" id="SignalP"/>
    </source>
</evidence>
<evidence type="ECO:0000256" key="1">
    <source>
        <dbReference type="ARBA" id="ARBA00004571"/>
    </source>
</evidence>
<keyword evidence="8" id="KW-0732">Signal</keyword>
<evidence type="ECO:0000256" key="6">
    <source>
        <dbReference type="ARBA" id="ARBA00023237"/>
    </source>
</evidence>
<keyword evidence="5 7" id="KW-0472">Membrane</keyword>
<keyword evidence="2 7" id="KW-0813">Transport</keyword>
<evidence type="ECO:0000256" key="7">
    <source>
        <dbReference type="PROSITE-ProRule" id="PRU01360"/>
    </source>
</evidence>
<comment type="subcellular location">
    <subcellularLocation>
        <location evidence="1 7">Cell outer membrane</location>
        <topology evidence="1 7">Multi-pass membrane protein</topology>
    </subcellularLocation>
</comment>
<evidence type="ECO:0000313" key="11">
    <source>
        <dbReference type="Proteomes" id="UP000546007"/>
    </source>
</evidence>
<dbReference type="InterPro" id="IPR037066">
    <property type="entry name" value="Plug_dom_sf"/>
</dbReference>
<evidence type="ECO:0000256" key="4">
    <source>
        <dbReference type="ARBA" id="ARBA00022692"/>
    </source>
</evidence>
<organism evidence="10 11">
    <name type="scientific">Butyricimonas faecihominis</name>
    <dbReference type="NCBI Taxonomy" id="1472416"/>
    <lineage>
        <taxon>Bacteria</taxon>
        <taxon>Pseudomonadati</taxon>
        <taxon>Bacteroidota</taxon>
        <taxon>Bacteroidia</taxon>
        <taxon>Bacteroidales</taxon>
        <taxon>Odoribacteraceae</taxon>
        <taxon>Butyricimonas</taxon>
    </lineage>
</organism>
<dbReference type="AlphaFoldDB" id="A0A7W6HWV8"/>
<evidence type="ECO:0000313" key="10">
    <source>
        <dbReference type="EMBL" id="MBB4026476.1"/>
    </source>
</evidence>
<comment type="similarity">
    <text evidence="7">Belongs to the TonB-dependent receptor family.</text>
</comment>
<feature type="domain" description="TonB-dependent receptor plug" evidence="9">
    <location>
        <begin position="223"/>
        <end position="350"/>
    </location>
</feature>
<keyword evidence="11" id="KW-1185">Reference proteome</keyword>
<sequence length="1195" mass="134995">MKKRSKWYEFAREKCANKFMRIMKLTCLLMLVFALHLSAESVAQKMVSAKFSDQTLKEVFREIKTQTGFYFMYNSREVDVRQRVNLELDKVSLETALERIFEHLPYGFEVTEGYVLIVARPKTVTDTKAKKKEVRGLVTDEKGIKLPGVSILIKGTGMGTVTDIEGAFKLEVPAEGGIMLVFSFIGMETKEIKADTSFMKVVLKESVEQVDEVVVTGYQKIDKRVLSSSVASIKGEDLIGGNAISVDQMLQGRLAGVAVLNQTSTPGAAPKIRIRGSSSITGNREPVWVVDGIVLDEPVQLSTEELNSMDRVNLIGNAISSLNPNDIERIDILKDASATAIYGVKAANGVIVVTTKKGRTGKPRINYAGSISVMTPPSYEVMRLMNSAERVELSEEMHKKGLQFYTYQPTSMGYEGALMDLWNKELSYDEFRQKVKDLKEMNTDWYDLLFRASVSHQHSIAVSGASDNTDYYFSVGYANDQGVNKKEDLDRFNALIKVNTRFTPNLKIGMNMSGALTDTKRPHNSIDVYQYAAQTSRAIPVYDEEGELFYYDNAFGITENLPFNILNELKESGSTVKNQALRFDISLDWDILPSLKFSSIIGLTTNNNYQTYWASEKSYYISQQRGTPYGTPLPTVVDDELATKSKIPMGGELVKEDTRNMRYTIRNSFAYQKVWGHHQLAAMVGSEISSSKYDALKSTQWGYLPDRGKKFVNIDLETWKGYAEMVSMTPDVITDNLTNIVSWYGTFTYSYADRYIANFNIRTDGSNKFGQDKSVRFLPVWSASAKWNLHKEVFMKPVEWMDEFAIRMSYGIQGNVHPDQTPNLIVQMGSMDNISKEYESTLYKLPNNDLKWEKTKSYNLGIDFSFFQSWLSGTLEIYKKVGEDQVIQKTLAPSTGANYVAINDGDVNNSGWELSVNVNPIRGKDWNWGISFNTAKNYNKVKNAGEELSVTWSDYVNGTLVRNGRSINSFYAYRFKGLNDEGLPTFYGESEKDEDGVAIITTQEEAFDAAFVYAGRREPTLSGGFSTNVRFKRLTMNANFSFALGNKIRLNNLYYESGQALPFPQQNMSSEFVDRWREPGDDTVIPALSDDAMTFGPYDRKYPIANNRWDMYNKSDLRVVSGDFLRCRSLSLRYDIAPEWLRKFYITAASLSFDVSNPFVIKSKDLKGRDPEQVTMGSGTVPPQRGYSLRLNVSF</sequence>
<dbReference type="SUPFAM" id="SSF56935">
    <property type="entry name" value="Porins"/>
    <property type="match status" value="1"/>
</dbReference>
<keyword evidence="4 7" id="KW-0812">Transmembrane</keyword>
<proteinExistence type="inferred from homology"/>
<dbReference type="GeneID" id="93101887"/>
<evidence type="ECO:0000256" key="3">
    <source>
        <dbReference type="ARBA" id="ARBA00022452"/>
    </source>
</evidence>
<feature type="chain" id="PRO_5030937373" evidence="8">
    <location>
        <begin position="44"/>
        <end position="1195"/>
    </location>
</feature>
<comment type="caution">
    <text evidence="10">The sequence shown here is derived from an EMBL/GenBank/DDBJ whole genome shotgun (WGS) entry which is preliminary data.</text>
</comment>
<dbReference type="InterPro" id="IPR008969">
    <property type="entry name" value="CarboxyPept-like_regulatory"/>
</dbReference>
<dbReference type="Pfam" id="PF13715">
    <property type="entry name" value="CarbopepD_reg_2"/>
    <property type="match status" value="1"/>
</dbReference>
<name>A0A7W6HWV8_9BACT</name>
<dbReference type="NCBIfam" id="TIGR04056">
    <property type="entry name" value="OMP_RagA_SusC"/>
    <property type="match status" value="1"/>
</dbReference>
<dbReference type="SUPFAM" id="SSF49464">
    <property type="entry name" value="Carboxypeptidase regulatory domain-like"/>
    <property type="match status" value="1"/>
</dbReference>
<keyword evidence="3 7" id="KW-1134">Transmembrane beta strand</keyword>
<evidence type="ECO:0000259" key="9">
    <source>
        <dbReference type="Pfam" id="PF07715"/>
    </source>
</evidence>
<dbReference type="InterPro" id="IPR023997">
    <property type="entry name" value="TonB-dep_OMP_SusC/RagA_CS"/>
</dbReference>
<dbReference type="InterPro" id="IPR036942">
    <property type="entry name" value="Beta-barrel_TonB_sf"/>
</dbReference>
<dbReference type="RefSeq" id="WP_124316421.1">
    <property type="nucleotide sequence ID" value="NZ_AP028155.1"/>
</dbReference>
<dbReference type="Proteomes" id="UP000546007">
    <property type="component" value="Unassembled WGS sequence"/>
</dbReference>
<feature type="signal peptide" evidence="8">
    <location>
        <begin position="1"/>
        <end position="43"/>
    </location>
</feature>
<dbReference type="NCBIfam" id="TIGR04057">
    <property type="entry name" value="SusC_RagA_signa"/>
    <property type="match status" value="1"/>
</dbReference>
<dbReference type="InterPro" id="IPR039426">
    <property type="entry name" value="TonB-dep_rcpt-like"/>
</dbReference>
<dbReference type="PROSITE" id="PS52016">
    <property type="entry name" value="TONB_DEPENDENT_REC_3"/>
    <property type="match status" value="1"/>
</dbReference>
<dbReference type="EMBL" id="JACIES010000005">
    <property type="protein sequence ID" value="MBB4026476.1"/>
    <property type="molecule type" value="Genomic_DNA"/>
</dbReference>
<evidence type="ECO:0000256" key="5">
    <source>
        <dbReference type="ARBA" id="ARBA00023136"/>
    </source>
</evidence>
<dbReference type="Gene3D" id="2.40.170.20">
    <property type="entry name" value="TonB-dependent receptor, beta-barrel domain"/>
    <property type="match status" value="1"/>
</dbReference>
<dbReference type="GO" id="GO:0009279">
    <property type="term" value="C:cell outer membrane"/>
    <property type="evidence" value="ECO:0007669"/>
    <property type="project" value="UniProtKB-SubCell"/>
</dbReference>
<evidence type="ECO:0000256" key="2">
    <source>
        <dbReference type="ARBA" id="ARBA00022448"/>
    </source>
</evidence>
<reference evidence="10 11" key="1">
    <citation type="submission" date="2020-08" db="EMBL/GenBank/DDBJ databases">
        <title>Genomic Encyclopedia of Type Strains, Phase IV (KMG-IV): sequencing the most valuable type-strain genomes for metagenomic binning, comparative biology and taxonomic classification.</title>
        <authorList>
            <person name="Goeker M."/>
        </authorList>
    </citation>
    <scope>NUCLEOTIDE SEQUENCE [LARGE SCALE GENOMIC DNA]</scope>
    <source>
        <strain evidence="10 11">DSM 105721</strain>
    </source>
</reference>
<dbReference type="OrthoDB" id="9768177at2"/>
<accession>A0A7W6HWV8</accession>
<keyword evidence="6 7" id="KW-0998">Cell outer membrane</keyword>
<protein>
    <submittedName>
        <fullName evidence="10">TonB-linked SusC/RagA family outer membrane protein</fullName>
    </submittedName>
</protein>